<dbReference type="PANTHER" id="PTHR10378">
    <property type="entry name" value="LIM DOMAIN-BINDING PROTEIN"/>
    <property type="match status" value="1"/>
</dbReference>
<gene>
    <name evidence="2" type="ORF">FNV43_RR09203</name>
</gene>
<feature type="region of interest" description="Disordered" evidence="1">
    <location>
        <begin position="617"/>
        <end position="645"/>
    </location>
</feature>
<keyword evidence="3" id="KW-1185">Reference proteome</keyword>
<comment type="caution">
    <text evidence="2">The sequence shown here is derived from an EMBL/GenBank/DDBJ whole genome shotgun (WGS) entry which is preliminary data.</text>
</comment>
<dbReference type="EMBL" id="VOIH02000004">
    <property type="protein sequence ID" value="KAF3448490.1"/>
    <property type="molecule type" value="Genomic_DNA"/>
</dbReference>
<dbReference type="OrthoDB" id="774557at2759"/>
<evidence type="ECO:0000313" key="3">
    <source>
        <dbReference type="Proteomes" id="UP000796880"/>
    </source>
</evidence>
<dbReference type="AlphaFoldDB" id="A0A8K0MK48"/>
<reference evidence="2" key="1">
    <citation type="submission" date="2020-03" db="EMBL/GenBank/DDBJ databases">
        <title>A high-quality chromosome-level genome assembly of a woody plant with both climbing and erect habits, Rhamnella rubrinervis.</title>
        <authorList>
            <person name="Lu Z."/>
            <person name="Yang Y."/>
            <person name="Zhu X."/>
            <person name="Sun Y."/>
        </authorList>
    </citation>
    <scope>NUCLEOTIDE SEQUENCE</scope>
    <source>
        <strain evidence="2">BYM</strain>
        <tissue evidence="2">Leaf</tissue>
    </source>
</reference>
<evidence type="ECO:0000313" key="2">
    <source>
        <dbReference type="EMBL" id="KAF3448490.1"/>
    </source>
</evidence>
<evidence type="ECO:0000256" key="1">
    <source>
        <dbReference type="SAM" id="MobiDB-lite"/>
    </source>
</evidence>
<proteinExistence type="predicted"/>
<feature type="compositionally biased region" description="Polar residues" evidence="1">
    <location>
        <begin position="617"/>
        <end position="628"/>
    </location>
</feature>
<dbReference type="Pfam" id="PF01803">
    <property type="entry name" value="LIM_bind"/>
    <property type="match status" value="1"/>
</dbReference>
<protein>
    <recommendedName>
        <fullName evidence="4">Transcriptional regulator SLK2</fullName>
    </recommendedName>
</protein>
<accession>A0A8K0MK48</accession>
<dbReference type="Proteomes" id="UP000796880">
    <property type="component" value="Unassembled WGS sequence"/>
</dbReference>
<name>A0A8K0MK48_9ROSA</name>
<organism evidence="2 3">
    <name type="scientific">Rhamnella rubrinervis</name>
    <dbReference type="NCBI Taxonomy" id="2594499"/>
    <lineage>
        <taxon>Eukaryota</taxon>
        <taxon>Viridiplantae</taxon>
        <taxon>Streptophyta</taxon>
        <taxon>Embryophyta</taxon>
        <taxon>Tracheophyta</taxon>
        <taxon>Spermatophyta</taxon>
        <taxon>Magnoliopsida</taxon>
        <taxon>eudicotyledons</taxon>
        <taxon>Gunneridae</taxon>
        <taxon>Pentapetalae</taxon>
        <taxon>rosids</taxon>
        <taxon>fabids</taxon>
        <taxon>Rosales</taxon>
        <taxon>Rhamnaceae</taxon>
        <taxon>rhamnoid group</taxon>
        <taxon>Rhamneae</taxon>
        <taxon>Rhamnella</taxon>
    </lineage>
</organism>
<dbReference type="InterPro" id="IPR029005">
    <property type="entry name" value="LIM-bd/SEUSS"/>
</dbReference>
<evidence type="ECO:0008006" key="4">
    <source>
        <dbReference type="Google" id="ProtNLM"/>
    </source>
</evidence>
<sequence>MALKAFLDSNCELAVNAVARSRGFVPSSSSDSLLQKHGEYQAVVASLLNATSGNVFSSPSRISSSSVMDANLAFSNKSPYLYRSDNANIQSKLKVPAMPVSSFLDSSSTAQHIFNIDQNRSQMLKRKQLEEVFPATTCTASERHHSSLVIGVKQEPILPINSTQRHKKPRLEIKEDSSCHQYNIQQLLQSQDSGHLQRHTPQLQALFQNHLYGNQNQSKVSHSIPQLLGVHMQSQQQKMRNQLQQQGVNRVSTSNMHPLDEGVCSRRLMQYLNHLRHRPPDNDLAYWREFVAEYYAPCAKKRWCVSLYDKVGLQAIDVFPHAAMDAWQCEICGCRSGKGFEAIFEVLPRLSKMTFESGVIDELLFLDIPHEYRFPSGLIMLEFEKAVQESVYEQLRVVHEGQLRVVFNQDFKILSWEFCARCHEVFFLRSLVEPQVNQLVSAAQKYQSSIDDSGSESFNGVYPQDLQASRNMIQETGFQFTKALDSQLIDNLGFSKRYTRFLQVADIVNNMKDLMSFCKDYHVGPIESLKSCNQVIPITKLHPEELQGKKQIERAQDMPMDDCRWMATSPSLGSGINANANANSDMDKQRVKTALEHATSALPAGYYHNLMRHNPSSKPFQGPKTSKSMPVKDLHVSGTSSSSECSQIMQQGVIQKVLQEMNSRRTVNRDGMNVEETDFNNKRISSDNNKDAAAIAPTGNLLTSIAGKTNNNLRPTFNMNLSKSCFIKGESDFPGKLYLQETILNLAHGYHEGNEVRHE</sequence>